<feature type="compositionally biased region" description="Basic and acidic residues" evidence="1">
    <location>
        <begin position="112"/>
        <end position="125"/>
    </location>
</feature>
<dbReference type="AlphaFoldDB" id="A0A1G7S5X5"/>
<dbReference type="STRING" id="120956.SAMN05421791_103278"/>
<evidence type="ECO:0000313" key="3">
    <source>
        <dbReference type="Proteomes" id="UP000199708"/>
    </source>
</evidence>
<evidence type="ECO:0000256" key="1">
    <source>
        <dbReference type="SAM" id="MobiDB-lite"/>
    </source>
</evidence>
<feature type="compositionally biased region" description="Polar residues" evidence="1">
    <location>
        <begin position="38"/>
        <end position="51"/>
    </location>
</feature>
<accession>A0A1G7S5X5</accession>
<dbReference type="EMBL" id="FNCK01000003">
    <property type="protein sequence ID" value="SDG17580.1"/>
    <property type="molecule type" value="Genomic_DNA"/>
</dbReference>
<protein>
    <submittedName>
        <fullName evidence="2">Uncharacterized protein</fullName>
    </submittedName>
</protein>
<name>A0A1G7S5X5_9LACT</name>
<dbReference type="RefSeq" id="WP_090289682.1">
    <property type="nucleotide sequence ID" value="NZ_FNCK01000003.1"/>
</dbReference>
<proteinExistence type="predicted"/>
<dbReference type="Proteomes" id="UP000199708">
    <property type="component" value="Unassembled WGS sequence"/>
</dbReference>
<gene>
    <name evidence="2" type="ORF">SAMN05421791_103278</name>
</gene>
<feature type="region of interest" description="Disordered" evidence="1">
    <location>
        <begin position="38"/>
        <end position="152"/>
    </location>
</feature>
<feature type="compositionally biased region" description="Low complexity" evidence="1">
    <location>
        <begin position="70"/>
        <end position="79"/>
    </location>
</feature>
<reference evidence="2 3" key="1">
    <citation type="submission" date="2016-10" db="EMBL/GenBank/DDBJ databases">
        <authorList>
            <person name="de Groot N.N."/>
        </authorList>
    </citation>
    <scope>NUCLEOTIDE SEQUENCE [LARGE SCALE GENOMIC DNA]</scope>
    <source>
        <strain evidence="2 3">ATCC BAA-466</strain>
    </source>
</reference>
<organism evidence="2 3">
    <name type="scientific">Facklamia miroungae</name>
    <dbReference type="NCBI Taxonomy" id="120956"/>
    <lineage>
        <taxon>Bacteria</taxon>
        <taxon>Bacillati</taxon>
        <taxon>Bacillota</taxon>
        <taxon>Bacilli</taxon>
        <taxon>Lactobacillales</taxon>
        <taxon>Aerococcaceae</taxon>
        <taxon>Facklamia</taxon>
    </lineage>
</organism>
<keyword evidence="3" id="KW-1185">Reference proteome</keyword>
<feature type="compositionally biased region" description="Polar residues" evidence="1">
    <location>
        <begin position="126"/>
        <end position="142"/>
    </location>
</feature>
<sequence>MNKQTNTTNNFSVTLLCLLMIFASFVFVMGSPVNNVQASGYSKASPPSDSDQILEKDEEETTNTHESSEETTTTTEIIAPTPPITFNPNEETTQTSRQTSKDNEPVETTRVTTRERNGQEDDNNSKPEPTTTSQKIATPTETTKGKPHSSKNGSIIEAGKLVVVKKDAIPLNYLVSKFATQLYKNSNIIQTFYYQSAFLIRHLLIIPDADILGIVDHQILRWLNYYIEYSIQSETH</sequence>
<feature type="compositionally biased region" description="Polar residues" evidence="1">
    <location>
        <begin position="86"/>
        <end position="98"/>
    </location>
</feature>
<evidence type="ECO:0000313" key="2">
    <source>
        <dbReference type="EMBL" id="SDG17580.1"/>
    </source>
</evidence>